<dbReference type="InterPro" id="IPR050490">
    <property type="entry name" value="Bact_solute-bd_prot1"/>
</dbReference>
<sequence length="445" mass="47684">MKRKLSSILAVVLAAGLLTVPAVSANAANAALKAEIAQIKKDNKKFTYWIGLIFSDEANKLAVEQINDWAAMRGIQANPILVNQNNLNAQVTAAITAGTMPDAMDASAGLMLQLGEKNLLNVQSTLDALIKKNGQLNNGAKFFNSSAYAAKGLGVPYGINGNLINRRLDLIKTKKAPATWEELLTMGKSAMPAGGSWGFNTGNTGDAEGVFRAMFHGYGGRIADNAGKLCTIDAKPTRDFLTFVKKAYDAGVFPSDSTNSDGAWDNNKYLGGKTAIIANPGSVYTTLLGGSATWDPNPELAKNTGFSALPGGPVMRIAPSDAWLKVIPKSTKYPELGKDLINYMLQKKQMQPYYKAAIYGPAFTGFNVFTFWRKSVDPARAGLYELATLGVTGAFPDVNNVAVAEFNGQFGISKMVQRYLFDKVSLDKAVEEAQASCAAIYKKQS</sequence>
<reference evidence="4" key="1">
    <citation type="submission" date="2014-06" db="EMBL/GenBank/DDBJ databases">
        <title>Key roles for freshwater Actinobacteria revealed by deep metagenomic sequencing.</title>
        <authorList>
            <person name="Ghai R."/>
            <person name="Mizuno C.M."/>
            <person name="Picazo A."/>
            <person name="Camacho A."/>
            <person name="Rodriguez-Valera F."/>
        </authorList>
    </citation>
    <scope>NUCLEOTIDE SEQUENCE</scope>
</reference>
<dbReference type="AlphaFoldDB" id="A0A094PZD2"/>
<comment type="similarity">
    <text evidence="1">Belongs to the bacterial solute-binding protein 1 family.</text>
</comment>
<keyword evidence="2" id="KW-0813">Transport</keyword>
<accession>A0A094PZD2</accession>
<protein>
    <recommendedName>
        <fullName evidence="5">Extracellular solute-binding protein</fullName>
    </recommendedName>
</protein>
<evidence type="ECO:0008006" key="5">
    <source>
        <dbReference type="Google" id="ProtNLM"/>
    </source>
</evidence>
<dbReference type="InterPro" id="IPR006059">
    <property type="entry name" value="SBP"/>
</dbReference>
<gene>
    <name evidence="4" type="ORF">GM51_15610</name>
</gene>
<name>A0A094PZD2_9ZZZZ</name>
<dbReference type="SUPFAM" id="SSF53850">
    <property type="entry name" value="Periplasmic binding protein-like II"/>
    <property type="match status" value="1"/>
</dbReference>
<keyword evidence="3" id="KW-0732">Signal</keyword>
<dbReference type="EMBL" id="JNSL01000124">
    <property type="protein sequence ID" value="KGA15129.1"/>
    <property type="molecule type" value="Genomic_DNA"/>
</dbReference>
<organism evidence="4">
    <name type="scientific">freshwater metagenome</name>
    <dbReference type="NCBI Taxonomy" id="449393"/>
    <lineage>
        <taxon>unclassified sequences</taxon>
        <taxon>metagenomes</taxon>
        <taxon>ecological metagenomes</taxon>
    </lineage>
</organism>
<dbReference type="PANTHER" id="PTHR43649">
    <property type="entry name" value="ARABINOSE-BINDING PROTEIN-RELATED"/>
    <property type="match status" value="1"/>
</dbReference>
<evidence type="ECO:0000256" key="3">
    <source>
        <dbReference type="ARBA" id="ARBA00022729"/>
    </source>
</evidence>
<dbReference type="Pfam" id="PF13416">
    <property type="entry name" value="SBP_bac_8"/>
    <property type="match status" value="1"/>
</dbReference>
<dbReference type="PANTHER" id="PTHR43649:SF34">
    <property type="entry name" value="ABC TRANSPORTER PERIPLASMIC-BINDING PROTEIN YCJN-RELATED"/>
    <property type="match status" value="1"/>
</dbReference>
<evidence type="ECO:0000256" key="2">
    <source>
        <dbReference type="ARBA" id="ARBA00022448"/>
    </source>
</evidence>
<dbReference type="Gene3D" id="3.40.190.10">
    <property type="entry name" value="Periplasmic binding protein-like II"/>
    <property type="match status" value="1"/>
</dbReference>
<comment type="caution">
    <text evidence="4">The sequence shown here is derived from an EMBL/GenBank/DDBJ whole genome shotgun (WGS) entry which is preliminary data.</text>
</comment>
<evidence type="ECO:0000256" key="1">
    <source>
        <dbReference type="ARBA" id="ARBA00008520"/>
    </source>
</evidence>
<evidence type="ECO:0000313" key="4">
    <source>
        <dbReference type="EMBL" id="KGA15129.1"/>
    </source>
</evidence>
<proteinExistence type="inferred from homology"/>